<feature type="compositionally biased region" description="Basic and acidic residues" evidence="1">
    <location>
        <begin position="52"/>
        <end position="65"/>
    </location>
</feature>
<organism evidence="3 4">
    <name type="scientific">Nannochloropsis gaditana</name>
    <dbReference type="NCBI Taxonomy" id="72520"/>
    <lineage>
        <taxon>Eukaryota</taxon>
        <taxon>Sar</taxon>
        <taxon>Stramenopiles</taxon>
        <taxon>Ochrophyta</taxon>
        <taxon>Eustigmatophyceae</taxon>
        <taxon>Eustigmatales</taxon>
        <taxon>Monodopsidaceae</taxon>
        <taxon>Nannochloropsis</taxon>
    </lineage>
</organism>
<dbReference type="InterPro" id="IPR038765">
    <property type="entry name" value="Papain-like_cys_pep_sf"/>
</dbReference>
<dbReference type="InterPro" id="IPR003323">
    <property type="entry name" value="OTU_dom"/>
</dbReference>
<comment type="caution">
    <text evidence="3">The sequence shown here is derived from an EMBL/GenBank/DDBJ whole genome shotgun (WGS) entry which is preliminary data.</text>
</comment>
<feature type="compositionally biased region" description="Pro residues" evidence="1">
    <location>
        <begin position="205"/>
        <end position="217"/>
    </location>
</feature>
<proteinExistence type="predicted"/>
<keyword evidence="3" id="KW-0378">Hydrolase</keyword>
<dbReference type="SUPFAM" id="SSF54001">
    <property type="entry name" value="Cysteine proteinases"/>
    <property type="match status" value="1"/>
</dbReference>
<dbReference type="Proteomes" id="UP000019335">
    <property type="component" value="Chromosome 17"/>
</dbReference>
<feature type="region of interest" description="Disordered" evidence="1">
    <location>
        <begin position="24"/>
        <end position="92"/>
    </location>
</feature>
<feature type="compositionally biased region" description="Gly residues" evidence="1">
    <location>
        <begin position="550"/>
        <end position="572"/>
    </location>
</feature>
<feature type="compositionally biased region" description="Acidic residues" evidence="1">
    <location>
        <begin position="629"/>
        <end position="639"/>
    </location>
</feature>
<feature type="region of interest" description="Disordered" evidence="1">
    <location>
        <begin position="134"/>
        <end position="257"/>
    </location>
</feature>
<dbReference type="PANTHER" id="PTHR12419">
    <property type="entry name" value="OTU DOMAIN CONTAINING PROTEIN"/>
    <property type="match status" value="1"/>
</dbReference>
<dbReference type="GO" id="GO:0004843">
    <property type="term" value="F:cysteine-type deubiquitinase activity"/>
    <property type="evidence" value="ECO:0007669"/>
    <property type="project" value="TreeGrafter"/>
</dbReference>
<dbReference type="PROSITE" id="PS50802">
    <property type="entry name" value="OTU"/>
    <property type="match status" value="1"/>
</dbReference>
<reference evidence="3 4" key="1">
    <citation type="journal article" date="2014" name="Mol. Plant">
        <title>Chromosome Scale Genome Assembly and Transcriptome Profiling of Nannochloropsis gaditana in Nitrogen Depletion.</title>
        <authorList>
            <person name="Corteggiani Carpinelli E."/>
            <person name="Telatin A."/>
            <person name="Vitulo N."/>
            <person name="Forcato C."/>
            <person name="D'Angelo M."/>
            <person name="Schiavon R."/>
            <person name="Vezzi A."/>
            <person name="Giacometti G.M."/>
            <person name="Morosinotto T."/>
            <person name="Valle G."/>
        </authorList>
    </citation>
    <scope>NUCLEOTIDE SEQUENCE [LARGE SCALE GENOMIC DNA]</scope>
    <source>
        <strain evidence="3 4">B-31</strain>
    </source>
</reference>
<accession>W7T8G5</accession>
<dbReference type="GO" id="GO:0006508">
    <property type="term" value="P:proteolysis"/>
    <property type="evidence" value="ECO:0007669"/>
    <property type="project" value="UniProtKB-KW"/>
</dbReference>
<protein>
    <submittedName>
        <fullName evidence="3">Otu-like cysteine protease family protein</fullName>
    </submittedName>
</protein>
<keyword evidence="4" id="KW-1185">Reference proteome</keyword>
<dbReference type="GO" id="GO:0016579">
    <property type="term" value="P:protein deubiquitination"/>
    <property type="evidence" value="ECO:0007669"/>
    <property type="project" value="TreeGrafter"/>
</dbReference>
<dbReference type="Gene3D" id="3.90.70.80">
    <property type="match status" value="1"/>
</dbReference>
<feature type="compositionally biased region" description="Basic and acidic residues" evidence="1">
    <location>
        <begin position="640"/>
        <end position="668"/>
    </location>
</feature>
<sequence length="693" mass="77272">MGFDFIKMSGSLFRQAVRPLTSTVPQASDNFDDRNGSAPSCTKLNEYITLEQPDRPEEMAEETLRQEAWNEGQDQDQANPPRQRAPSTPDRRCYLVHEEERLRGDCEGDSVPLKRQSDECRSETGYVMVQRPCSSSELDKHMSQEAKDALQEAPGKVAGDAEAELSGPPWTAKLSPDCGFKSQACDGAPEEEEKTSLSAPALPAVIPPVPEQVPAPSTPSETSALREESEHPPFRNRGISNKPRRGSPLKLSPPTSLGEAPVMRKLIPLETGWAPKVRFVMATSARDSETPLSVIKSVSNALSIQTTPDGQSIEVVARSWQELKEAEALLRLVFQYYKGEGKWWLYTIPTFVSCIIAGIEGTELPQFSNPALGLHCAIAPYDAASTRRAFFLTCPEWGPQNAAYHFIRRCWEYWKDLGLERQLDRYLSVLLGVVVVPIRADGNCLFRALAKSVLGAEGQHLQVRREVVQFMRTSEELRGFIVAEDEGEDDAAFAERYFAEMEQDGTWGDQVEITAFTRVYRRAVRVWSYNYTEARLLSVVTPLNEATAGSHGGAGGDAGGEGRLAGAGARGTRGPGEEIWLLHLHGHYSLLEEGKPPRNEEWEQMLREWGEEKDERTNVLSSPRWEPQEATEDMEADEERAERAENIERQGRREFERDCEKDATKEGSRGVQPIRMDEESDLGSASRRGTEGP</sequence>
<evidence type="ECO:0000256" key="1">
    <source>
        <dbReference type="SAM" id="MobiDB-lite"/>
    </source>
</evidence>
<evidence type="ECO:0000313" key="3">
    <source>
        <dbReference type="EMBL" id="EWM23330.1"/>
    </source>
</evidence>
<evidence type="ECO:0000313" key="4">
    <source>
        <dbReference type="Proteomes" id="UP000019335"/>
    </source>
</evidence>
<feature type="region of interest" description="Disordered" evidence="1">
    <location>
        <begin position="610"/>
        <end position="693"/>
    </location>
</feature>
<dbReference type="OrthoDB" id="415023at2759"/>
<keyword evidence="3" id="KW-0645">Protease</keyword>
<feature type="region of interest" description="Disordered" evidence="1">
    <location>
        <begin position="547"/>
        <end position="572"/>
    </location>
</feature>
<feature type="domain" description="OTU" evidence="2">
    <location>
        <begin position="433"/>
        <end position="543"/>
    </location>
</feature>
<evidence type="ECO:0000259" key="2">
    <source>
        <dbReference type="PROSITE" id="PS50802"/>
    </source>
</evidence>
<dbReference type="InterPro" id="IPR050704">
    <property type="entry name" value="Peptidase_C85-like"/>
</dbReference>
<dbReference type="AlphaFoldDB" id="W7T8G5"/>
<dbReference type="EMBL" id="AZIL01001690">
    <property type="protein sequence ID" value="EWM23330.1"/>
    <property type="molecule type" value="Genomic_DNA"/>
</dbReference>
<gene>
    <name evidence="3" type="ORF">Naga_100053g31</name>
</gene>
<dbReference type="PANTHER" id="PTHR12419:SF7">
    <property type="entry name" value="OTU DOMAIN-CONTAINING PROTEIN 3"/>
    <property type="match status" value="1"/>
</dbReference>
<feature type="compositionally biased region" description="Basic and acidic residues" evidence="1">
    <location>
        <begin position="137"/>
        <end position="150"/>
    </location>
</feature>
<name>W7T8G5_9STRA</name>
<dbReference type="Pfam" id="PF02338">
    <property type="entry name" value="OTU"/>
    <property type="match status" value="1"/>
</dbReference>
<feature type="compositionally biased region" description="Basic and acidic residues" evidence="1">
    <location>
        <begin position="224"/>
        <end position="233"/>
    </location>
</feature>